<proteinExistence type="predicted"/>
<gene>
    <name evidence="1" type="ORF">LOK49_LG04G01356</name>
</gene>
<name>A0ACC0HZ46_9ERIC</name>
<accession>A0ACC0HZ46</accession>
<protein>
    <submittedName>
        <fullName evidence="1">DNA mismatch repair protein MLH3</fullName>
    </submittedName>
</protein>
<evidence type="ECO:0000313" key="2">
    <source>
        <dbReference type="Proteomes" id="UP001060215"/>
    </source>
</evidence>
<sequence>MPRTPGQFRVYAKNFFLTYPRCSLSKEEALAAILSFQYPTNIKYVRICRELHSNGEPHLHMLIQKEGKFNCRNPRFFDIQSPSQSIQFHPNIVGAKSSSDVKSYIEKDGDIIEHGEFQIDPRSARGGQSSINGAYAAALNTGNKLAALQGAWIHAQRNQSLHVKRDLASIPGASRIPYFSRPRAVNTRYTKYHLVTSSTTKKGWRGTILPAKCTESWADAFALAGDVSAGIRSSWWHRASKDGLEQYRNLALYPFSFIERSHGICKCEDELFCTTPSSSPLSLLTSGFGIEISSSLHELNVSDGVLKLSGYMSSPRDTSFVTACQFVCIHEVDYLVSVQSRGTVMSEEDNTWREGDDVSSPEKDLPEKYEIAKRRCRMYNHRAFFGLLSPQLEMPTEESDHMFHWKDNRFSCQDASEHQIRPFLGEKRSSEHTDYILGSRLEDAHFNVDASISNGFNGSALSPDCFEIGDDVDKISEDLKPFLHNCSCRRSLPVDGASPASSEGFDFRINGFGAKRKSLEPNDWVCVGEIDDNNQRFDFLPGTLWQDEAASAWSSPGPMSKCDVLTGLDFLSRDSIESSAIGGECLAGENDLPPDSIARVGEFFSSRQSLKSEWSSVMSDPLFRTKSQNVDNFFDENALERRIKYDNSSRYDYLAERVVKDRGFYFDDSLRKSSSQEDFSTSFANMCSGFESCVRSKEDNCRFIQQHNLDDVLFSKCPDIFIDETEWLCLDSHGKYNANCSAVTSHHISSAIYDVVDEGLKDPIIYQQEGYVCKRRPKRSHSSPPFYRGKKKFFTLNTHLAMEAKKLKAQAINNAPTSQETSGLKHPQQSSGECQLYSEPNSVEDPSTPDKKKAHDMKDIKKCDTQKSEDLNIYSKDLVEDCTLKETHDPLDSGLKWQKSCLRTARGDKLHNPHNESNILDVSSRILHLAGDSLVPVSINKNCLEDAKVLQQVDKKFIPIVGGGVLAIIDQHAADERIRLEELRQKVLSGEMKTVTYLDTEQKLVLPEIGYQLLHNYADQIQNWGWLCNIRSLGSRSLGISSTDGSTIPPSVHRVLNSKACRGAIMFGDTLLPSECSLIVEELKQTSLCFQCAHGRPTTVPLVNLEASHKQIAKLGLWNGGSNELWHGLHQHEPSLERAAQRLPEVCLDE</sequence>
<dbReference type="Proteomes" id="UP001060215">
    <property type="component" value="Chromosome 2"/>
</dbReference>
<dbReference type="EMBL" id="CM045759">
    <property type="protein sequence ID" value="KAI8018320.1"/>
    <property type="molecule type" value="Genomic_DNA"/>
</dbReference>
<comment type="caution">
    <text evidence="1">The sequence shown here is derived from an EMBL/GenBank/DDBJ whole genome shotgun (WGS) entry which is preliminary data.</text>
</comment>
<keyword evidence="2" id="KW-1185">Reference proteome</keyword>
<evidence type="ECO:0000313" key="1">
    <source>
        <dbReference type="EMBL" id="KAI8018320.1"/>
    </source>
</evidence>
<organism evidence="1 2">
    <name type="scientific">Camellia lanceoleosa</name>
    <dbReference type="NCBI Taxonomy" id="1840588"/>
    <lineage>
        <taxon>Eukaryota</taxon>
        <taxon>Viridiplantae</taxon>
        <taxon>Streptophyta</taxon>
        <taxon>Embryophyta</taxon>
        <taxon>Tracheophyta</taxon>
        <taxon>Spermatophyta</taxon>
        <taxon>Magnoliopsida</taxon>
        <taxon>eudicotyledons</taxon>
        <taxon>Gunneridae</taxon>
        <taxon>Pentapetalae</taxon>
        <taxon>asterids</taxon>
        <taxon>Ericales</taxon>
        <taxon>Theaceae</taxon>
        <taxon>Camellia</taxon>
    </lineage>
</organism>
<reference evidence="1 2" key="1">
    <citation type="journal article" date="2022" name="Plant J.">
        <title>Chromosome-level genome of Camellia lanceoleosa provides a valuable resource for understanding genome evolution and self-incompatibility.</title>
        <authorList>
            <person name="Gong W."/>
            <person name="Xiao S."/>
            <person name="Wang L."/>
            <person name="Liao Z."/>
            <person name="Chang Y."/>
            <person name="Mo W."/>
            <person name="Hu G."/>
            <person name="Li W."/>
            <person name="Zhao G."/>
            <person name="Zhu H."/>
            <person name="Hu X."/>
            <person name="Ji K."/>
            <person name="Xiang X."/>
            <person name="Song Q."/>
            <person name="Yuan D."/>
            <person name="Jin S."/>
            <person name="Zhang L."/>
        </authorList>
    </citation>
    <scope>NUCLEOTIDE SEQUENCE [LARGE SCALE GENOMIC DNA]</scope>
    <source>
        <strain evidence="1">SQ_2022a</strain>
    </source>
</reference>